<dbReference type="EMBL" id="CACVKT020009390">
    <property type="protein sequence ID" value="CAC5421833.1"/>
    <property type="molecule type" value="Genomic_DNA"/>
</dbReference>
<name>A0A6J8EPE3_MYTCO</name>
<dbReference type="SUPFAM" id="SSF50630">
    <property type="entry name" value="Acid proteases"/>
    <property type="match status" value="1"/>
</dbReference>
<accession>A0A6J8EPE3</accession>
<dbReference type="AlphaFoldDB" id="A0A6J8EPE3"/>
<protein>
    <submittedName>
        <fullName evidence="1">Uncharacterized protein</fullName>
    </submittedName>
</protein>
<dbReference type="OrthoDB" id="10064127at2759"/>
<sequence length="158" mass="18304">MQASHYPEIDTGWTHGKRNVYRDKLRQRRKLGSMRVSKLLSDKVRERYGHYSTLLKETTKDEKTVTIISEDTLKRVFGSEEPHLNQTEKLRTYTGEEIRVLGKTTVTVMCNNQSARSPITVVKGVGPNLMGRDWLEHLKPDLKFIFRVEEATTERIGN</sequence>
<keyword evidence="2" id="KW-1185">Reference proteome</keyword>
<gene>
    <name evidence="1" type="ORF">MCOR_53918</name>
</gene>
<dbReference type="InterPro" id="IPR021109">
    <property type="entry name" value="Peptidase_aspartic_dom_sf"/>
</dbReference>
<proteinExistence type="predicted"/>
<organism evidence="1 2">
    <name type="scientific">Mytilus coruscus</name>
    <name type="common">Sea mussel</name>
    <dbReference type="NCBI Taxonomy" id="42192"/>
    <lineage>
        <taxon>Eukaryota</taxon>
        <taxon>Metazoa</taxon>
        <taxon>Spiralia</taxon>
        <taxon>Lophotrochozoa</taxon>
        <taxon>Mollusca</taxon>
        <taxon>Bivalvia</taxon>
        <taxon>Autobranchia</taxon>
        <taxon>Pteriomorphia</taxon>
        <taxon>Mytilida</taxon>
        <taxon>Mytiloidea</taxon>
        <taxon>Mytilidae</taxon>
        <taxon>Mytilinae</taxon>
        <taxon>Mytilus</taxon>
    </lineage>
</organism>
<dbReference type="Proteomes" id="UP000507470">
    <property type="component" value="Unassembled WGS sequence"/>
</dbReference>
<evidence type="ECO:0000313" key="2">
    <source>
        <dbReference type="Proteomes" id="UP000507470"/>
    </source>
</evidence>
<evidence type="ECO:0000313" key="1">
    <source>
        <dbReference type="EMBL" id="CAC5421833.1"/>
    </source>
</evidence>
<reference evidence="1 2" key="1">
    <citation type="submission" date="2020-06" db="EMBL/GenBank/DDBJ databases">
        <authorList>
            <person name="Li R."/>
            <person name="Bekaert M."/>
        </authorList>
    </citation>
    <scope>NUCLEOTIDE SEQUENCE [LARGE SCALE GENOMIC DNA]</scope>
    <source>
        <strain evidence="2">wild</strain>
    </source>
</reference>